<dbReference type="AlphaFoldDB" id="A0A1V6N7B0"/>
<comment type="caution">
    <text evidence="2">The sequence shown here is derived from an EMBL/GenBank/DDBJ whole genome shotgun (WGS) entry which is preliminary data.</text>
</comment>
<keyword evidence="3" id="KW-1185">Reference proteome</keyword>
<feature type="region of interest" description="Disordered" evidence="1">
    <location>
        <begin position="34"/>
        <end position="55"/>
    </location>
</feature>
<protein>
    <submittedName>
        <fullName evidence="2">Uncharacterized protein</fullName>
    </submittedName>
</protein>
<accession>A0A1V6N7B0</accession>
<evidence type="ECO:0000313" key="3">
    <source>
        <dbReference type="Proteomes" id="UP000191408"/>
    </source>
</evidence>
<organism evidence="2 3">
    <name type="scientific">Penicillium polonicum</name>
    <dbReference type="NCBI Taxonomy" id="60169"/>
    <lineage>
        <taxon>Eukaryota</taxon>
        <taxon>Fungi</taxon>
        <taxon>Dikarya</taxon>
        <taxon>Ascomycota</taxon>
        <taxon>Pezizomycotina</taxon>
        <taxon>Eurotiomycetes</taxon>
        <taxon>Eurotiomycetidae</taxon>
        <taxon>Eurotiales</taxon>
        <taxon>Aspergillaceae</taxon>
        <taxon>Penicillium</taxon>
    </lineage>
</organism>
<dbReference type="EMBL" id="MDYM01000022">
    <property type="protein sequence ID" value="OQD60545.1"/>
    <property type="molecule type" value="Genomic_DNA"/>
</dbReference>
<name>A0A1V6N7B0_PENPO</name>
<proteinExistence type="predicted"/>
<sequence>MITTKSPWLSRVIFGCFLVILFTLQWQSSPVKRAHPPALSRSLSEESYPDLSKRGGGFRKGITKLCNLCGNDQPTEEDEQAQPPREVELQPVGSPVYQLWKSIPDKQIASTGGFSGGSLDMSTPARYGATQIYGCTVVIILDGRGVFIGHYPQIDSIGGITMDDEASAEMEIGKPLRDGLGLHEGTVEFTTSAKVWVVHNVPRHINRFNEPQYTRNRPGWQAIVEVLTQEFGVQEDNIRSQPYQSTASEATNHFGKIVVDWVPMTDGANLYVYFNSETPVRYVYDKDGNNCRLDPEDQPNGIAKI</sequence>
<evidence type="ECO:0000313" key="2">
    <source>
        <dbReference type="EMBL" id="OQD60545.1"/>
    </source>
</evidence>
<reference evidence="3" key="1">
    <citation type="journal article" date="2017" name="Nat. Microbiol.">
        <title>Global analysis of biosynthetic gene clusters reveals vast potential of secondary metabolite production in Penicillium species.</title>
        <authorList>
            <person name="Nielsen J.C."/>
            <person name="Grijseels S."/>
            <person name="Prigent S."/>
            <person name="Ji B."/>
            <person name="Dainat J."/>
            <person name="Nielsen K.F."/>
            <person name="Frisvad J.C."/>
            <person name="Workman M."/>
            <person name="Nielsen J."/>
        </authorList>
    </citation>
    <scope>NUCLEOTIDE SEQUENCE [LARGE SCALE GENOMIC DNA]</scope>
    <source>
        <strain evidence="3">IBT 4502</strain>
    </source>
</reference>
<dbReference type="OrthoDB" id="1896086at2759"/>
<evidence type="ECO:0000256" key="1">
    <source>
        <dbReference type="SAM" id="MobiDB-lite"/>
    </source>
</evidence>
<gene>
    <name evidence="2" type="ORF">PENPOL_c022G04386</name>
</gene>
<dbReference type="Proteomes" id="UP000191408">
    <property type="component" value="Unassembled WGS sequence"/>
</dbReference>